<sequence length="601" mass="68006">MKKLRSKLPRRKRSKCSPILRSSIALKFDSSIIDTSSDLTREVAFTCDSSSRVSTNNRSVKKRSFADGNGGVAGEFRRITRSYSRRIAIMAEEEVELSESSSCVELVNSSSKSIIRKGPTTLRDAETENDVLGIENSEVTTRSECSVFPNEVTDGRDILQGDEKTDVVSVSSRRASPQANFGTISDLKLPDAAINEGQSAYSKTEDYAESVASHLESRPAPKIDEINSYINNSVTDKTVDDDQTENCGESKLISAEFDLACSEHFSCGDEECNYSTAESTDAYMESSEFEFSSDWYDSGSQFSEQSVGDTNPSPTFQLFLIYRQKFCKSEFSAKISSEHNDNQPSNGITKLLRPEDEEHEESYQMLKKRERRQVYLHNYGEEYRGMKEYGDLVVHQRSQMVQWIMKQTANKALQKETMFLGVSILDRFLSKGYFKNKTDLKIAGIACLTLATRIEENQPYNSIRQKIFKVGGNEYSRSEVVAMEWLVQEVLNFQCYLPTIYNFLWFYLKAARANQDVTRTARYLAASALLGHEQLCYWPSTVAASLVCLACLAENKQSSHQQITWIYNGSNDEDLSDCIKVTYTAYNFLILYSYADSLWSI</sequence>
<evidence type="ECO:0000259" key="7">
    <source>
        <dbReference type="SMART" id="SM01332"/>
    </source>
</evidence>
<keyword evidence="3" id="KW-0131">Cell cycle</keyword>
<dbReference type="SUPFAM" id="SSF47954">
    <property type="entry name" value="Cyclin-like"/>
    <property type="match status" value="2"/>
</dbReference>
<protein>
    <recommendedName>
        <fullName evidence="10">Cyclin N-terminal domain-containing protein</fullName>
    </recommendedName>
</protein>
<proteinExistence type="inferred from homology"/>
<dbReference type="Proteomes" id="UP001408789">
    <property type="component" value="Unassembled WGS sequence"/>
</dbReference>
<dbReference type="Pfam" id="PF02984">
    <property type="entry name" value="Cyclin_C"/>
    <property type="match status" value="1"/>
</dbReference>
<accession>A0AAP0DFZ0</accession>
<evidence type="ECO:0000313" key="8">
    <source>
        <dbReference type="EMBL" id="KAK9074440.1"/>
    </source>
</evidence>
<dbReference type="GO" id="GO:0051301">
    <property type="term" value="P:cell division"/>
    <property type="evidence" value="ECO:0007669"/>
    <property type="project" value="UniProtKB-KW"/>
</dbReference>
<dbReference type="AlphaFoldDB" id="A0AAP0DFZ0"/>
<dbReference type="InterPro" id="IPR039361">
    <property type="entry name" value="Cyclin"/>
</dbReference>
<keyword evidence="1" id="KW-0132">Cell division</keyword>
<reference evidence="8 9" key="1">
    <citation type="submission" date="2024-04" db="EMBL/GenBank/DDBJ databases">
        <title>The reference genome of an endangered Asteraceae, Deinandra increscens subsp. villosa, native to the Central Coast of California.</title>
        <authorList>
            <person name="Guilliams M."/>
            <person name="Hasenstab-Lehman K."/>
            <person name="Meyer R."/>
            <person name="Mcevoy S."/>
        </authorList>
    </citation>
    <scope>NUCLEOTIDE SEQUENCE [LARGE SCALE GENOMIC DNA]</scope>
    <source>
        <tissue evidence="8">Leaf</tissue>
    </source>
</reference>
<evidence type="ECO:0000256" key="2">
    <source>
        <dbReference type="ARBA" id="ARBA00023127"/>
    </source>
</evidence>
<dbReference type="PROSITE" id="PS00292">
    <property type="entry name" value="CYCLINS"/>
    <property type="match status" value="1"/>
</dbReference>
<name>A0AAP0DFZ0_9ASTR</name>
<evidence type="ECO:0000313" key="9">
    <source>
        <dbReference type="Proteomes" id="UP001408789"/>
    </source>
</evidence>
<dbReference type="InterPro" id="IPR006671">
    <property type="entry name" value="Cyclin_N"/>
</dbReference>
<evidence type="ECO:0000256" key="3">
    <source>
        <dbReference type="ARBA" id="ARBA00023306"/>
    </source>
</evidence>
<dbReference type="SMART" id="SM01332">
    <property type="entry name" value="Cyclin_C"/>
    <property type="match status" value="1"/>
</dbReference>
<dbReference type="InterPro" id="IPR013763">
    <property type="entry name" value="Cyclin-like_dom"/>
</dbReference>
<dbReference type="SMART" id="SM00385">
    <property type="entry name" value="CYCLIN"/>
    <property type="match status" value="2"/>
</dbReference>
<feature type="region of interest" description="Disordered" evidence="5">
    <location>
        <begin position="336"/>
        <end position="357"/>
    </location>
</feature>
<feature type="domain" description="Cyclin-like" evidence="6">
    <location>
        <begin position="502"/>
        <end position="584"/>
    </location>
</feature>
<keyword evidence="9" id="KW-1185">Reference proteome</keyword>
<dbReference type="InterPro" id="IPR048258">
    <property type="entry name" value="Cyclins_cyclin-box"/>
</dbReference>
<evidence type="ECO:0000259" key="6">
    <source>
        <dbReference type="SMART" id="SM00385"/>
    </source>
</evidence>
<dbReference type="EMBL" id="JBCNJP010000008">
    <property type="protein sequence ID" value="KAK9074440.1"/>
    <property type="molecule type" value="Genomic_DNA"/>
</dbReference>
<dbReference type="InterPro" id="IPR004367">
    <property type="entry name" value="Cyclin_C-dom"/>
</dbReference>
<evidence type="ECO:0000256" key="5">
    <source>
        <dbReference type="SAM" id="MobiDB-lite"/>
    </source>
</evidence>
<dbReference type="CDD" id="cd20537">
    <property type="entry name" value="CYCLIN_CCNO-like_rpt2"/>
    <property type="match status" value="1"/>
</dbReference>
<keyword evidence="2 4" id="KW-0195">Cyclin</keyword>
<comment type="caution">
    <text evidence="8">The sequence shown here is derived from an EMBL/GenBank/DDBJ whole genome shotgun (WGS) entry which is preliminary data.</text>
</comment>
<dbReference type="PANTHER" id="PTHR10177">
    <property type="entry name" value="CYCLINS"/>
    <property type="match status" value="1"/>
</dbReference>
<dbReference type="InterPro" id="IPR036915">
    <property type="entry name" value="Cyclin-like_sf"/>
</dbReference>
<dbReference type="Gene3D" id="1.10.472.10">
    <property type="entry name" value="Cyclin-like"/>
    <property type="match status" value="2"/>
</dbReference>
<dbReference type="Pfam" id="PF00134">
    <property type="entry name" value="Cyclin_N"/>
    <property type="match status" value="1"/>
</dbReference>
<comment type="similarity">
    <text evidence="4">Belongs to the cyclin family.</text>
</comment>
<organism evidence="8 9">
    <name type="scientific">Deinandra increscens subsp. villosa</name>
    <dbReference type="NCBI Taxonomy" id="3103831"/>
    <lineage>
        <taxon>Eukaryota</taxon>
        <taxon>Viridiplantae</taxon>
        <taxon>Streptophyta</taxon>
        <taxon>Embryophyta</taxon>
        <taxon>Tracheophyta</taxon>
        <taxon>Spermatophyta</taxon>
        <taxon>Magnoliopsida</taxon>
        <taxon>eudicotyledons</taxon>
        <taxon>Gunneridae</taxon>
        <taxon>Pentapetalae</taxon>
        <taxon>asterids</taxon>
        <taxon>campanulids</taxon>
        <taxon>Asterales</taxon>
        <taxon>Asteraceae</taxon>
        <taxon>Asteroideae</taxon>
        <taxon>Heliantheae alliance</taxon>
        <taxon>Madieae</taxon>
        <taxon>Madiinae</taxon>
        <taxon>Deinandra</taxon>
    </lineage>
</organism>
<feature type="domain" description="Cyclin C-terminal" evidence="7">
    <location>
        <begin position="498"/>
        <end position="601"/>
    </location>
</feature>
<evidence type="ECO:0000256" key="1">
    <source>
        <dbReference type="ARBA" id="ARBA00022618"/>
    </source>
</evidence>
<evidence type="ECO:0008006" key="10">
    <source>
        <dbReference type="Google" id="ProtNLM"/>
    </source>
</evidence>
<evidence type="ECO:0000256" key="4">
    <source>
        <dbReference type="RuleBase" id="RU000383"/>
    </source>
</evidence>
<feature type="domain" description="Cyclin-like" evidence="6">
    <location>
        <begin position="402"/>
        <end position="489"/>
    </location>
</feature>
<gene>
    <name evidence="8" type="ORF">SSX86_007038</name>
</gene>